<organism evidence="1 2">
    <name type="scientific">Paractinoplanes bogorensis</name>
    <dbReference type="NCBI Taxonomy" id="1610840"/>
    <lineage>
        <taxon>Bacteria</taxon>
        <taxon>Bacillati</taxon>
        <taxon>Actinomycetota</taxon>
        <taxon>Actinomycetes</taxon>
        <taxon>Micromonosporales</taxon>
        <taxon>Micromonosporaceae</taxon>
        <taxon>Paractinoplanes</taxon>
    </lineage>
</organism>
<sequence>MRPRFVAPSGSKYQVTRWLAGSQTKGAEITDTFLVPAGDAVLTTTRGSEVTTHDIVITTPAGVVVAIGGNGGLGEPELRAVANGIAVQRPEATPSTR</sequence>
<evidence type="ECO:0000313" key="1">
    <source>
        <dbReference type="EMBL" id="MBU2665864.1"/>
    </source>
</evidence>
<reference evidence="1 2" key="1">
    <citation type="submission" date="2021-06" db="EMBL/GenBank/DDBJ databases">
        <title>Actinoplanes lichenicola sp. nov., and Actinoplanes ovalisporus sp. nov., isolated from lichen in Thailand.</title>
        <authorList>
            <person name="Saeng-In P."/>
            <person name="Kanchanasin P."/>
            <person name="Yuki M."/>
            <person name="Kudo T."/>
            <person name="Ohkuma M."/>
            <person name="Phongsopitanun W."/>
            <person name="Tanasupawat S."/>
        </authorList>
    </citation>
    <scope>NUCLEOTIDE SEQUENCE [LARGE SCALE GENOMIC DNA]</scope>
    <source>
        <strain evidence="1 2">NBRC 110975</strain>
    </source>
</reference>
<evidence type="ECO:0000313" key="2">
    <source>
        <dbReference type="Proteomes" id="UP001519654"/>
    </source>
</evidence>
<keyword evidence="2" id="KW-1185">Reference proteome</keyword>
<proteinExistence type="predicted"/>
<accession>A0ABS5YR00</accession>
<name>A0ABS5YR00_9ACTN</name>
<dbReference type="EMBL" id="JAHKKG010000006">
    <property type="protein sequence ID" value="MBU2665864.1"/>
    <property type="molecule type" value="Genomic_DNA"/>
</dbReference>
<protein>
    <submittedName>
        <fullName evidence="1">Uncharacterized protein</fullName>
    </submittedName>
</protein>
<gene>
    <name evidence="1" type="ORF">KOI35_20340</name>
</gene>
<comment type="caution">
    <text evidence="1">The sequence shown here is derived from an EMBL/GenBank/DDBJ whole genome shotgun (WGS) entry which is preliminary data.</text>
</comment>
<dbReference type="Proteomes" id="UP001519654">
    <property type="component" value="Unassembled WGS sequence"/>
</dbReference>